<name>A0A6M4GUM6_9PROT</name>
<organism evidence="2 3">
    <name type="scientific">Usitatibacter rugosus</name>
    <dbReference type="NCBI Taxonomy" id="2732067"/>
    <lineage>
        <taxon>Bacteria</taxon>
        <taxon>Pseudomonadati</taxon>
        <taxon>Pseudomonadota</taxon>
        <taxon>Betaproteobacteria</taxon>
        <taxon>Nitrosomonadales</taxon>
        <taxon>Usitatibacteraceae</taxon>
        <taxon>Usitatibacter</taxon>
    </lineage>
</organism>
<dbReference type="AlphaFoldDB" id="A0A6M4GUM6"/>
<dbReference type="RefSeq" id="WP_171091427.1">
    <property type="nucleotide sequence ID" value="NZ_CP053069.1"/>
</dbReference>
<keyword evidence="3" id="KW-1185">Reference proteome</keyword>
<sequence>MGISRTSMKWLAAATMAVAVSSCGGDGGNDGPPPPPPPVVTLESVAVVDGRHMAADRSGNLYTFGPTGNGLEFVVTKITPSGAIVRLFVVVANPGAIATDAAGNVYVGDNQFCSGIGDCTRNPVSIFQKIATDGTVTPIPVVKSSDQSDMDIRHVTGIAVDAAGSLYFSDGGRATIRKLTPDGDLTAVAGMPGVSYEADGVGREARFANPVGIAIDAAGNLFVGDTGGNTIRKVTPTGIVTTVAGLPFVSGYVDGPPSIATFRVPYQVAVDARGNVYVADGGSALIRKVSPAGVVSTVAGTGGVLGFQAGPAPGVIDRPYGIAIVGNDLFFTQAARIAAARNAASPQ</sequence>
<dbReference type="Proteomes" id="UP000501534">
    <property type="component" value="Chromosome"/>
</dbReference>
<feature type="signal peptide" evidence="1">
    <location>
        <begin position="1"/>
        <end position="24"/>
    </location>
</feature>
<feature type="chain" id="PRO_5027003294" description="NHL repeat-containing protein" evidence="1">
    <location>
        <begin position="25"/>
        <end position="347"/>
    </location>
</feature>
<proteinExistence type="predicted"/>
<dbReference type="SUPFAM" id="SSF101898">
    <property type="entry name" value="NHL repeat"/>
    <property type="match status" value="1"/>
</dbReference>
<dbReference type="PANTHER" id="PTHR13833">
    <property type="match status" value="1"/>
</dbReference>
<gene>
    <name evidence="2" type="ORF">DSM104443_01773</name>
</gene>
<accession>A0A6M4GUM6</accession>
<evidence type="ECO:0000313" key="3">
    <source>
        <dbReference type="Proteomes" id="UP000501534"/>
    </source>
</evidence>
<protein>
    <recommendedName>
        <fullName evidence="4">NHL repeat-containing protein</fullName>
    </recommendedName>
</protein>
<reference evidence="2 3" key="1">
    <citation type="submission" date="2020-04" db="EMBL/GenBank/DDBJ databases">
        <title>Usitatibacter rugosus gen. nov., sp. nov. and Usitatibacter palustris sp. nov., novel members of Usitatibacteraceae fam. nov. within the order Nitrosomonadales isolated from soil.</title>
        <authorList>
            <person name="Huber K.J."/>
            <person name="Neumann-Schaal M."/>
            <person name="Geppert A."/>
            <person name="Luckner M."/>
            <person name="Wanner G."/>
            <person name="Overmann J."/>
        </authorList>
    </citation>
    <scope>NUCLEOTIDE SEQUENCE [LARGE SCALE GENOMIC DNA]</scope>
    <source>
        <strain evidence="2 3">0125_3</strain>
    </source>
</reference>
<evidence type="ECO:0000256" key="1">
    <source>
        <dbReference type="SAM" id="SignalP"/>
    </source>
</evidence>
<evidence type="ECO:0000313" key="2">
    <source>
        <dbReference type="EMBL" id="QJR10705.1"/>
    </source>
</evidence>
<dbReference type="KEGG" id="uru:DSM104443_01773"/>
<evidence type="ECO:0008006" key="4">
    <source>
        <dbReference type="Google" id="ProtNLM"/>
    </source>
</evidence>
<keyword evidence="1" id="KW-0732">Signal</keyword>
<dbReference type="PANTHER" id="PTHR13833:SF71">
    <property type="entry name" value="NHL DOMAIN-CONTAINING PROTEIN"/>
    <property type="match status" value="1"/>
</dbReference>
<dbReference type="PROSITE" id="PS51257">
    <property type="entry name" value="PROKAR_LIPOPROTEIN"/>
    <property type="match status" value="1"/>
</dbReference>
<dbReference type="InterPro" id="IPR011042">
    <property type="entry name" value="6-blade_b-propeller_TolB-like"/>
</dbReference>
<dbReference type="Gene3D" id="2.120.10.30">
    <property type="entry name" value="TolB, C-terminal domain"/>
    <property type="match status" value="2"/>
</dbReference>
<dbReference type="EMBL" id="CP053069">
    <property type="protein sequence ID" value="QJR10705.1"/>
    <property type="molecule type" value="Genomic_DNA"/>
</dbReference>